<evidence type="ECO:0000313" key="7">
    <source>
        <dbReference type="EMBL" id="MFC6037359.1"/>
    </source>
</evidence>
<evidence type="ECO:0000256" key="5">
    <source>
        <dbReference type="SAM" id="SignalP"/>
    </source>
</evidence>
<keyword evidence="3 4" id="KW-0408">Iron</keyword>
<organism evidence="7 8">
    <name type="scientific">Hyphococcus aureus</name>
    <dbReference type="NCBI Taxonomy" id="2666033"/>
    <lineage>
        <taxon>Bacteria</taxon>
        <taxon>Pseudomonadati</taxon>
        <taxon>Pseudomonadota</taxon>
        <taxon>Alphaproteobacteria</taxon>
        <taxon>Parvularculales</taxon>
        <taxon>Parvularculaceae</taxon>
        <taxon>Hyphococcus</taxon>
    </lineage>
</organism>
<feature type="chain" id="PRO_5045889365" evidence="5">
    <location>
        <begin position="27"/>
        <end position="124"/>
    </location>
</feature>
<evidence type="ECO:0000256" key="2">
    <source>
        <dbReference type="ARBA" id="ARBA00022723"/>
    </source>
</evidence>
<accession>A0ABW1KZE6</accession>
<dbReference type="Proteomes" id="UP001596116">
    <property type="component" value="Unassembled WGS sequence"/>
</dbReference>
<keyword evidence="1 4" id="KW-0349">Heme</keyword>
<sequence>MFYQLKMFSRFLFIAFACIAPVSCNAQTGDAKQKDSQRAVFVKYGCYECHGYEGQGAETGPRLAPDPLPLEAFMYYVRHPARRMPPYAPSVLPDEDLEEIYQYLLSRSAAQAVDDIPLLAARKE</sequence>
<feature type="domain" description="Cytochrome c" evidence="6">
    <location>
        <begin position="32"/>
        <end position="108"/>
    </location>
</feature>
<feature type="signal peptide" evidence="5">
    <location>
        <begin position="1"/>
        <end position="26"/>
    </location>
</feature>
<dbReference type="Gene3D" id="1.10.760.10">
    <property type="entry name" value="Cytochrome c-like domain"/>
    <property type="match status" value="1"/>
</dbReference>
<proteinExistence type="predicted"/>
<evidence type="ECO:0000256" key="4">
    <source>
        <dbReference type="PROSITE-ProRule" id="PRU00433"/>
    </source>
</evidence>
<dbReference type="PROSITE" id="PS51007">
    <property type="entry name" value="CYTC"/>
    <property type="match status" value="1"/>
</dbReference>
<evidence type="ECO:0000256" key="1">
    <source>
        <dbReference type="ARBA" id="ARBA00022617"/>
    </source>
</evidence>
<protein>
    <submittedName>
        <fullName evidence="7">C-type cytochrome</fullName>
    </submittedName>
</protein>
<keyword evidence="8" id="KW-1185">Reference proteome</keyword>
<dbReference type="Pfam" id="PF13442">
    <property type="entry name" value="Cytochrome_CBB3"/>
    <property type="match status" value="1"/>
</dbReference>
<reference evidence="7 8" key="1">
    <citation type="submission" date="2024-09" db="EMBL/GenBank/DDBJ databases">
        <authorList>
            <person name="Zhang Z.-H."/>
        </authorList>
    </citation>
    <scope>NUCLEOTIDE SEQUENCE [LARGE SCALE GENOMIC DNA]</scope>
    <source>
        <strain evidence="7 8">HHTR114</strain>
    </source>
</reference>
<dbReference type="EMBL" id="JBHPON010000003">
    <property type="protein sequence ID" value="MFC6037359.1"/>
    <property type="molecule type" value="Genomic_DNA"/>
</dbReference>
<dbReference type="RefSeq" id="WP_379881245.1">
    <property type="nucleotide sequence ID" value="NZ_JBHPON010000003.1"/>
</dbReference>
<keyword evidence="5" id="KW-0732">Signal</keyword>
<dbReference type="InterPro" id="IPR036909">
    <property type="entry name" value="Cyt_c-like_dom_sf"/>
</dbReference>
<dbReference type="InterPro" id="IPR009056">
    <property type="entry name" value="Cyt_c-like_dom"/>
</dbReference>
<comment type="caution">
    <text evidence="7">The sequence shown here is derived from an EMBL/GenBank/DDBJ whole genome shotgun (WGS) entry which is preliminary data.</text>
</comment>
<dbReference type="SUPFAM" id="SSF46626">
    <property type="entry name" value="Cytochrome c"/>
    <property type="match status" value="1"/>
</dbReference>
<name>A0ABW1KZE6_9PROT</name>
<evidence type="ECO:0000259" key="6">
    <source>
        <dbReference type="PROSITE" id="PS51007"/>
    </source>
</evidence>
<keyword evidence="2 4" id="KW-0479">Metal-binding</keyword>
<gene>
    <name evidence="7" type="ORF">ACFMB1_17515</name>
</gene>
<evidence type="ECO:0000313" key="8">
    <source>
        <dbReference type="Proteomes" id="UP001596116"/>
    </source>
</evidence>
<evidence type="ECO:0000256" key="3">
    <source>
        <dbReference type="ARBA" id="ARBA00023004"/>
    </source>
</evidence>